<gene>
    <name evidence="2" type="ORF">QQ008_13415</name>
</gene>
<protein>
    <submittedName>
        <fullName evidence="2">PKD domain-containing protein</fullName>
    </submittedName>
</protein>
<dbReference type="PROSITE" id="PS50093">
    <property type="entry name" value="PKD"/>
    <property type="match status" value="1"/>
</dbReference>
<dbReference type="RefSeq" id="WP_346752403.1">
    <property type="nucleotide sequence ID" value="NZ_JAUJEA010000004.1"/>
</dbReference>
<dbReference type="InterPro" id="IPR035986">
    <property type="entry name" value="PKD_dom_sf"/>
</dbReference>
<dbReference type="InterPro" id="IPR022409">
    <property type="entry name" value="PKD/Chitinase_dom"/>
</dbReference>
<name>A0ABT8KQ97_9BACT</name>
<dbReference type="Proteomes" id="UP001172082">
    <property type="component" value="Unassembled WGS sequence"/>
</dbReference>
<evidence type="ECO:0000313" key="2">
    <source>
        <dbReference type="EMBL" id="MDN5202379.1"/>
    </source>
</evidence>
<dbReference type="Gene3D" id="2.60.40.10">
    <property type="entry name" value="Immunoglobulins"/>
    <property type="match status" value="1"/>
</dbReference>
<feature type="domain" description="PKD" evidence="1">
    <location>
        <begin position="58"/>
        <end position="106"/>
    </location>
</feature>
<evidence type="ECO:0000259" key="1">
    <source>
        <dbReference type="PROSITE" id="PS50093"/>
    </source>
</evidence>
<dbReference type="PROSITE" id="PS51257">
    <property type="entry name" value="PROKAR_LIPOPROTEIN"/>
    <property type="match status" value="1"/>
</dbReference>
<dbReference type="SMART" id="SM00089">
    <property type="entry name" value="PKD"/>
    <property type="match status" value="1"/>
</dbReference>
<dbReference type="EMBL" id="JAUJEA010000004">
    <property type="protein sequence ID" value="MDN5202379.1"/>
    <property type="molecule type" value="Genomic_DNA"/>
</dbReference>
<organism evidence="2 3">
    <name type="scientific">Splendidivirga corallicola</name>
    <dbReference type="NCBI Taxonomy" id="3051826"/>
    <lineage>
        <taxon>Bacteria</taxon>
        <taxon>Pseudomonadati</taxon>
        <taxon>Bacteroidota</taxon>
        <taxon>Cytophagia</taxon>
        <taxon>Cytophagales</taxon>
        <taxon>Splendidivirgaceae</taxon>
        <taxon>Splendidivirga</taxon>
    </lineage>
</organism>
<keyword evidence="3" id="KW-1185">Reference proteome</keyword>
<sequence length="256" mass="27851">MTRFYKSLWVIVLAIFALSCKDDEPLPLPIVDFSIDPPVVEVGVPVMFDNLSTNASRYEWDFGDGQDPITDISPSVTFTSAGTVTVTLTAFTEDGQSVEASKEVTVRERVLTGIFVNVFPETNGGEGWDPDTVGVDTAADIVVQLFPENSTDPNDAFVAGIFANIDQGPFGLNVDPAVQRIVLTDEDWLFFLLDFDGEDPATATNDDFITISGVRFNPIQVATFKSDDGTTGFVSVQVVDQSTNDVLDIDLGFRLE</sequence>
<evidence type="ECO:0000313" key="3">
    <source>
        <dbReference type="Proteomes" id="UP001172082"/>
    </source>
</evidence>
<dbReference type="Pfam" id="PF18911">
    <property type="entry name" value="PKD_4"/>
    <property type="match status" value="1"/>
</dbReference>
<dbReference type="SUPFAM" id="SSF49299">
    <property type="entry name" value="PKD domain"/>
    <property type="match status" value="1"/>
</dbReference>
<dbReference type="CDD" id="cd00146">
    <property type="entry name" value="PKD"/>
    <property type="match status" value="1"/>
</dbReference>
<comment type="caution">
    <text evidence="2">The sequence shown here is derived from an EMBL/GenBank/DDBJ whole genome shotgun (WGS) entry which is preliminary data.</text>
</comment>
<dbReference type="InterPro" id="IPR000601">
    <property type="entry name" value="PKD_dom"/>
</dbReference>
<proteinExistence type="predicted"/>
<accession>A0ABT8KQ97</accession>
<dbReference type="InterPro" id="IPR013783">
    <property type="entry name" value="Ig-like_fold"/>
</dbReference>
<reference evidence="2" key="1">
    <citation type="submission" date="2023-06" db="EMBL/GenBank/DDBJ databases">
        <title>Genomic of Parafulvivirga corallium.</title>
        <authorList>
            <person name="Wang G."/>
        </authorList>
    </citation>
    <scope>NUCLEOTIDE SEQUENCE</scope>
    <source>
        <strain evidence="2">BMA10</strain>
    </source>
</reference>